<comment type="subcellular location">
    <subcellularLocation>
        <location evidence="1">Cell inner membrane</location>
        <topology evidence="1">Single-pass membrane protein</topology>
        <orientation evidence="1">Periplasmic side</orientation>
    </subcellularLocation>
</comment>
<evidence type="ECO:0000259" key="12">
    <source>
        <dbReference type="PROSITE" id="PS52015"/>
    </source>
</evidence>
<evidence type="ECO:0000256" key="1">
    <source>
        <dbReference type="ARBA" id="ARBA00004383"/>
    </source>
</evidence>
<keyword evidence="7" id="KW-0653">Protein transport</keyword>
<dbReference type="InterPro" id="IPR051045">
    <property type="entry name" value="TonB-dependent_transducer"/>
</dbReference>
<dbReference type="SUPFAM" id="SSF74653">
    <property type="entry name" value="TolA/TonB C-terminal domain"/>
    <property type="match status" value="1"/>
</dbReference>
<reference evidence="13" key="1">
    <citation type="journal article" date="2023" name="Comput. Struct. Biotechnol. J.">
        <title>Discovery of a novel marine Bacteroidetes with a rich repertoire of carbohydrate-active enzymes.</title>
        <authorList>
            <person name="Chen B."/>
            <person name="Liu G."/>
            <person name="Chen Q."/>
            <person name="Wang H."/>
            <person name="Liu L."/>
            <person name="Tang K."/>
        </authorList>
    </citation>
    <scope>NUCLEOTIDE SEQUENCE</scope>
    <source>
        <strain evidence="13">TK19036</strain>
    </source>
</reference>
<keyword evidence="5" id="KW-0997">Cell inner membrane</keyword>
<dbReference type="GO" id="GO:0098797">
    <property type="term" value="C:plasma membrane protein complex"/>
    <property type="evidence" value="ECO:0007669"/>
    <property type="project" value="TreeGrafter"/>
</dbReference>
<dbReference type="EMBL" id="CP120682">
    <property type="protein sequence ID" value="WKN38256.1"/>
    <property type="molecule type" value="Genomic_DNA"/>
</dbReference>
<feature type="transmembrane region" description="Helical" evidence="11">
    <location>
        <begin position="72"/>
        <end position="91"/>
    </location>
</feature>
<evidence type="ECO:0000256" key="10">
    <source>
        <dbReference type="SAM" id="MobiDB-lite"/>
    </source>
</evidence>
<sequence>MNKQRYNIDEALVQRYREGTLSEEEQAWLQEHPFEAEALEGLAETPQWSEDVAELQQRLGERTARQRSMWGVYSRYAAALALLITVGWFTYRFAFQDDFSVPIAPYQQPEAPAMSESFMSVPDSLEKVPGEGISTLADQSYIAQVQQSVKPVPVPKREVPSLPSAASSPESVENLALADQVEVEEENDQEGEYVLEAPVLSRKMSVSQKRARIAPPADPFGHRVGGLVYSADDRAPLPGVNVTVKGTLVATVTNVDGHFSVPVPDSTKTTLLFHSVGFLSEEIAIDQQDSLAIAMEPDVQALSEVVIVGYGSSDHALSQAAYPIPSRKAFREYLEAQLRYPTEAQQNGVEGTVKVQFTVEQDGELTNFQIKKSLGAGCDKEAIRLIQEGPAWQPAFRDGQPQPQQVTVKVRFKQ</sequence>
<protein>
    <submittedName>
        <fullName evidence="13">TonB family protein</fullName>
    </submittedName>
</protein>
<evidence type="ECO:0000256" key="8">
    <source>
        <dbReference type="ARBA" id="ARBA00022989"/>
    </source>
</evidence>
<evidence type="ECO:0000256" key="4">
    <source>
        <dbReference type="ARBA" id="ARBA00022475"/>
    </source>
</evidence>
<keyword evidence="3" id="KW-0813">Transport</keyword>
<evidence type="ECO:0000256" key="11">
    <source>
        <dbReference type="SAM" id="Phobius"/>
    </source>
</evidence>
<evidence type="ECO:0000256" key="6">
    <source>
        <dbReference type="ARBA" id="ARBA00022692"/>
    </source>
</evidence>
<feature type="region of interest" description="Disordered" evidence="10">
    <location>
        <begin position="153"/>
        <end position="172"/>
    </location>
</feature>
<dbReference type="PANTHER" id="PTHR33446">
    <property type="entry name" value="PROTEIN TONB-RELATED"/>
    <property type="match status" value="1"/>
</dbReference>
<evidence type="ECO:0000256" key="5">
    <source>
        <dbReference type="ARBA" id="ARBA00022519"/>
    </source>
</evidence>
<gene>
    <name evidence="13" type="ORF">K4G66_06020</name>
</gene>
<keyword evidence="4" id="KW-1003">Cell membrane</keyword>
<evidence type="ECO:0000256" key="3">
    <source>
        <dbReference type="ARBA" id="ARBA00022448"/>
    </source>
</evidence>
<dbReference type="Gene3D" id="3.30.1150.10">
    <property type="match status" value="1"/>
</dbReference>
<evidence type="ECO:0000313" key="13">
    <source>
        <dbReference type="EMBL" id="WKN38256.1"/>
    </source>
</evidence>
<feature type="domain" description="TonB C-terminal" evidence="12">
    <location>
        <begin position="325"/>
        <end position="414"/>
    </location>
</feature>
<accession>A0AA49GQS4</accession>
<feature type="compositionally biased region" description="Low complexity" evidence="10">
    <location>
        <begin position="160"/>
        <end position="172"/>
    </location>
</feature>
<evidence type="ECO:0000256" key="9">
    <source>
        <dbReference type="ARBA" id="ARBA00023136"/>
    </source>
</evidence>
<dbReference type="AlphaFoldDB" id="A0AA49GQS4"/>
<reference evidence="13" key="2">
    <citation type="journal article" date="2024" name="Antonie Van Leeuwenhoek">
        <title>Roseihalotalea indica gen. nov., sp. nov., a halophilic Bacteroidetes from mesopelagic Southwest Indian Ocean with higher carbohydrate metabolic potential.</title>
        <authorList>
            <person name="Chen B."/>
            <person name="Zhang M."/>
            <person name="Lin D."/>
            <person name="Ye J."/>
            <person name="Tang K."/>
        </authorList>
    </citation>
    <scope>NUCLEOTIDE SEQUENCE</scope>
    <source>
        <strain evidence="13">TK19036</strain>
    </source>
</reference>
<dbReference type="PANTHER" id="PTHR33446:SF2">
    <property type="entry name" value="PROTEIN TONB"/>
    <property type="match status" value="1"/>
</dbReference>
<dbReference type="InterPro" id="IPR006260">
    <property type="entry name" value="TonB/TolA_C"/>
</dbReference>
<organism evidence="13">
    <name type="scientific">Roseihalotalea indica</name>
    <dbReference type="NCBI Taxonomy" id="2867963"/>
    <lineage>
        <taxon>Bacteria</taxon>
        <taxon>Pseudomonadati</taxon>
        <taxon>Bacteroidota</taxon>
        <taxon>Cytophagia</taxon>
        <taxon>Cytophagales</taxon>
        <taxon>Catalimonadaceae</taxon>
        <taxon>Roseihalotalea</taxon>
    </lineage>
</organism>
<evidence type="ECO:0000256" key="2">
    <source>
        <dbReference type="ARBA" id="ARBA00006555"/>
    </source>
</evidence>
<dbReference type="Gene3D" id="2.60.40.1120">
    <property type="entry name" value="Carboxypeptidase-like, regulatory domain"/>
    <property type="match status" value="1"/>
</dbReference>
<dbReference type="GO" id="GO:0015031">
    <property type="term" value="P:protein transport"/>
    <property type="evidence" value="ECO:0007669"/>
    <property type="project" value="UniProtKB-KW"/>
</dbReference>
<proteinExistence type="inferred from homology"/>
<dbReference type="PROSITE" id="PS52015">
    <property type="entry name" value="TONB_CTD"/>
    <property type="match status" value="1"/>
</dbReference>
<dbReference type="InterPro" id="IPR008969">
    <property type="entry name" value="CarboxyPept-like_regulatory"/>
</dbReference>
<dbReference type="Pfam" id="PF03544">
    <property type="entry name" value="TonB_C"/>
    <property type="match status" value="1"/>
</dbReference>
<dbReference type="GO" id="GO:0031992">
    <property type="term" value="F:energy transducer activity"/>
    <property type="evidence" value="ECO:0007669"/>
    <property type="project" value="TreeGrafter"/>
</dbReference>
<keyword evidence="9 11" id="KW-0472">Membrane</keyword>
<keyword evidence="8 11" id="KW-1133">Transmembrane helix</keyword>
<evidence type="ECO:0000256" key="7">
    <source>
        <dbReference type="ARBA" id="ARBA00022927"/>
    </source>
</evidence>
<dbReference type="GO" id="GO:0055085">
    <property type="term" value="P:transmembrane transport"/>
    <property type="evidence" value="ECO:0007669"/>
    <property type="project" value="InterPro"/>
</dbReference>
<dbReference type="NCBIfam" id="TIGR01352">
    <property type="entry name" value="tonB_Cterm"/>
    <property type="match status" value="1"/>
</dbReference>
<dbReference type="Pfam" id="PF13715">
    <property type="entry name" value="CarbopepD_reg_2"/>
    <property type="match status" value="1"/>
</dbReference>
<keyword evidence="6 11" id="KW-0812">Transmembrane</keyword>
<name>A0AA49GQS4_9BACT</name>
<comment type="similarity">
    <text evidence="2">Belongs to the TonB family.</text>
</comment>
<dbReference type="SUPFAM" id="SSF49464">
    <property type="entry name" value="Carboxypeptidase regulatory domain-like"/>
    <property type="match status" value="1"/>
</dbReference>
<dbReference type="InterPro" id="IPR037682">
    <property type="entry name" value="TonB_C"/>
</dbReference>